<evidence type="ECO:0000259" key="2">
    <source>
        <dbReference type="Pfam" id="PF04183"/>
    </source>
</evidence>
<dbReference type="GO" id="GO:0019290">
    <property type="term" value="P:siderophore biosynthetic process"/>
    <property type="evidence" value="ECO:0007669"/>
    <property type="project" value="InterPro"/>
</dbReference>
<keyword evidence="5" id="KW-1185">Reference proteome</keyword>
<gene>
    <name evidence="4" type="ORF">MNODULE_22615</name>
</gene>
<dbReference type="GO" id="GO:0016881">
    <property type="term" value="F:acid-amino acid ligase activity"/>
    <property type="evidence" value="ECO:0007669"/>
    <property type="project" value="UniProtKB-ARBA"/>
</dbReference>
<dbReference type="Pfam" id="PF04183">
    <property type="entry name" value="IucA_IucC"/>
    <property type="match status" value="1"/>
</dbReference>
<dbReference type="Gene3D" id="1.10.510.40">
    <property type="match status" value="1"/>
</dbReference>
<proteinExistence type="predicted"/>
<evidence type="ECO:0000259" key="3">
    <source>
        <dbReference type="Pfam" id="PF06276"/>
    </source>
</evidence>
<comment type="pathway">
    <text evidence="1">Siderophore biosynthesis.</text>
</comment>
<reference evidence="4 5" key="1">
    <citation type="journal article" date="2020" name="Nature">
        <title>Bacterial chemolithoautotrophy via manganese oxidation.</title>
        <authorList>
            <person name="Yu H."/>
            <person name="Leadbetter J.R."/>
        </authorList>
    </citation>
    <scope>NUCLEOTIDE SEQUENCE [LARGE SCALE GENOMIC DNA]</scope>
    <source>
        <strain evidence="4 5">Mn-1</strain>
    </source>
</reference>
<sequence>MQSKGPDRHEKAWGAVLRELIDVLFHENLAGIVDRGAVTTDIEPAGAVSDFTLEGDEQYFRFPSKQSGCALFFRVRPCLFLQPYRLSRPPVIVIPPPPGAPQAVFDPAEVLRFLATHLLDREERDRMPNVQEVIRDLERAVAQTALSFEAAGPLLDALSSSRRPSLLLWESVAALRDRPFHPVSRAKVGWNEEEYRRFAPEFNASFGLDWIAVRRDHLQCSAAAAETEIAPLVLNGKEQERLAASLAEARRDGSDYLALPVHPWQGSRLLPKEYADEFRRGICLPLARGLGRFVATSSVRTLSPAGGGGVHLKLPLGIASLGALRLLPPHFLYNGERAYQLLERLLAVEPVLARQLRLCVEERWWAFSAEGGDSFVDKSCHLAALLRFIPADLVKDPSTALIPMSALSVVAPDGRIPAVDYLFRERFEEDGAAPDQALALFQEVCERITEPALLCFRYGMMPEMHGQNVLLIVRKGRVVGLLLRDYDTLRIYPSWMAEVGLPGPDYIVKPNSTLINQTPEDLLAYFQTLCIQVNLYAIAAALSHRYGIKEDLFWRVIHACIEKTLSAFDFPLPVRSVLTRGLLQSERWPTKQVLTPLLARSGPAGPGMPGGRGEMANPLRALRPLVNPIHPCEVPS</sequence>
<dbReference type="EMBL" id="VTOW01000008">
    <property type="protein sequence ID" value="NKE73558.1"/>
    <property type="molecule type" value="Genomic_DNA"/>
</dbReference>
<dbReference type="InterPro" id="IPR037455">
    <property type="entry name" value="LucA/IucC-like"/>
</dbReference>
<dbReference type="RefSeq" id="WP_168063518.1">
    <property type="nucleotide sequence ID" value="NZ_VTOW01000008.1"/>
</dbReference>
<evidence type="ECO:0000256" key="1">
    <source>
        <dbReference type="ARBA" id="ARBA00004924"/>
    </source>
</evidence>
<feature type="domain" description="Aerobactin siderophore biosynthesis IucA/IucC N-terminal" evidence="2">
    <location>
        <begin position="174"/>
        <end position="407"/>
    </location>
</feature>
<comment type="caution">
    <text evidence="4">The sequence shown here is derived from an EMBL/GenBank/DDBJ whole genome shotgun (WGS) entry which is preliminary data.</text>
</comment>
<dbReference type="Proteomes" id="UP000534783">
    <property type="component" value="Unassembled WGS sequence"/>
</dbReference>
<evidence type="ECO:0008006" key="6">
    <source>
        <dbReference type="Google" id="ProtNLM"/>
    </source>
</evidence>
<dbReference type="PANTHER" id="PTHR34384">
    <property type="entry name" value="L-2,3-DIAMINOPROPANOATE--CITRATE LIGASE"/>
    <property type="match status" value="1"/>
</dbReference>
<dbReference type="PANTHER" id="PTHR34384:SF6">
    <property type="entry name" value="STAPHYLOFERRIN B SYNTHASE"/>
    <property type="match status" value="1"/>
</dbReference>
<dbReference type="Pfam" id="PF06276">
    <property type="entry name" value="FhuF"/>
    <property type="match status" value="1"/>
</dbReference>
<accession>A0A7X6DUC4</accession>
<organism evidence="4 5">
    <name type="scientific">Candidatus Manganitrophus noduliformans</name>
    <dbReference type="NCBI Taxonomy" id="2606439"/>
    <lineage>
        <taxon>Bacteria</taxon>
        <taxon>Pseudomonadati</taxon>
        <taxon>Nitrospirota</taxon>
        <taxon>Nitrospiria</taxon>
        <taxon>Candidatus Troglogloeales</taxon>
        <taxon>Candidatus Manganitrophaceae</taxon>
        <taxon>Candidatus Manganitrophus</taxon>
    </lineage>
</organism>
<dbReference type="InterPro" id="IPR022770">
    <property type="entry name" value="IucA/IucC-like_C"/>
</dbReference>
<feature type="domain" description="Aerobactin siderophore biosynthesis IucA/IucC-like C-terminal" evidence="3">
    <location>
        <begin position="440"/>
        <end position="596"/>
    </location>
</feature>
<evidence type="ECO:0000313" key="4">
    <source>
        <dbReference type="EMBL" id="NKE73558.1"/>
    </source>
</evidence>
<protein>
    <recommendedName>
        <fullName evidence="6">IucA/IucC family protein</fullName>
    </recommendedName>
</protein>
<name>A0A7X6DUC4_9BACT</name>
<dbReference type="AlphaFoldDB" id="A0A7X6DUC4"/>
<evidence type="ECO:0000313" key="5">
    <source>
        <dbReference type="Proteomes" id="UP000534783"/>
    </source>
</evidence>
<dbReference type="InterPro" id="IPR007310">
    <property type="entry name" value="Aerobactin_biosyn_IucA/IucC_N"/>
</dbReference>